<feature type="transmembrane region" description="Helical" evidence="5">
    <location>
        <begin position="229"/>
        <end position="249"/>
    </location>
</feature>
<dbReference type="PANTHER" id="PTHR12778:SF9">
    <property type="entry name" value="ACETYL-COENZYME A TRANSPORTER 1"/>
    <property type="match status" value="1"/>
</dbReference>
<feature type="transmembrane region" description="Helical" evidence="5">
    <location>
        <begin position="373"/>
        <end position="394"/>
    </location>
</feature>
<sequence length="522" mass="59053">MRKTNTSSNTGLWGGRGKEERDSFEIEMNGGTAIYGVEDRNWLSKKNYTFCLLTLLYIIQGVPLGFTMSTMPLLLKAKTSYTTVGFFSISGYPYSLKLFWSPIVDSLWFKNFGRRKSWIIPTQIISGILMLYLSASIDELFQVAEVSVTYLTMAFLTLTLLCATQDIAVDAWGLELFDYEDRHLTSLAQSVGLYTGFFLSGTIFLALNSVEFCNQYLRSVPDVEPLIKIGNYLWFWGVVYIIISVLLIWKEEKFVGSPEHKEISVKEVYIEILQLIKLENMKLLLPVLLLWKIGTMTLQPLFKIRLASNSFPQHLFAIGSGINFPIQLITSLLVSSSLHKPLDMWLIGYIIQIVLSLISMFIISSYTDPLTSSFILILLSFSILETISSSIIFVSQGTFFARISDSRIGGTYLTLLNTITNFGGTWPHFFLFYFVDFFTKEDCLQKGTNIKIAYQCSAAAEQSSSCTMNGGYCSTTVDGFYVVGGFCILFGLVMSRYFKVKFLPLQATNTNNWIVRDIEKII</sequence>
<reference evidence="6" key="1">
    <citation type="journal article" date="2020" name="J. Eukaryot. Microbiol.">
        <title>De novo Sequencing, Assembly and Annotation of the Transcriptome for the Free-Living Testate Amoeba Arcella intermedia.</title>
        <authorList>
            <person name="Ribeiro G.M."/>
            <person name="Porfirio-Sousa A.L."/>
            <person name="Maurer-Alcala X.X."/>
            <person name="Katz L.A."/>
            <person name="Lahr D.J.G."/>
        </authorList>
    </citation>
    <scope>NUCLEOTIDE SEQUENCE</scope>
</reference>
<proteinExistence type="predicted"/>
<feature type="transmembrane region" description="Helical" evidence="5">
    <location>
        <begin position="415"/>
        <end position="435"/>
    </location>
</feature>
<dbReference type="GO" id="GO:0008521">
    <property type="term" value="F:acetyl-CoA transmembrane transporter activity"/>
    <property type="evidence" value="ECO:0007669"/>
    <property type="project" value="InterPro"/>
</dbReference>
<dbReference type="EMBL" id="GIBP01001920">
    <property type="protein sequence ID" value="NDV30889.1"/>
    <property type="molecule type" value="Transcribed_RNA"/>
</dbReference>
<evidence type="ECO:0000256" key="2">
    <source>
        <dbReference type="ARBA" id="ARBA00022692"/>
    </source>
</evidence>
<dbReference type="InterPro" id="IPR036259">
    <property type="entry name" value="MFS_trans_sf"/>
</dbReference>
<feature type="transmembrane region" description="Helical" evidence="5">
    <location>
        <begin position="479"/>
        <end position="498"/>
    </location>
</feature>
<feature type="transmembrane region" description="Helical" evidence="5">
    <location>
        <begin position="147"/>
        <end position="169"/>
    </location>
</feature>
<keyword evidence="4 5" id="KW-0472">Membrane</keyword>
<dbReference type="SUPFAM" id="SSF103473">
    <property type="entry name" value="MFS general substrate transporter"/>
    <property type="match status" value="1"/>
</dbReference>
<feature type="transmembrane region" description="Helical" evidence="5">
    <location>
        <begin position="48"/>
        <end position="67"/>
    </location>
</feature>
<protein>
    <recommendedName>
        <fullName evidence="7">Major facilitator superfamily (MFS) profile domain-containing protein</fullName>
    </recommendedName>
</protein>
<dbReference type="InterPro" id="IPR024371">
    <property type="entry name" value="AcetylCoA_trans_1-like"/>
</dbReference>
<feature type="transmembrane region" description="Helical" evidence="5">
    <location>
        <begin position="314"/>
        <end position="334"/>
    </location>
</feature>
<evidence type="ECO:0000256" key="3">
    <source>
        <dbReference type="ARBA" id="ARBA00022989"/>
    </source>
</evidence>
<feature type="transmembrane region" description="Helical" evidence="5">
    <location>
        <begin position="190"/>
        <end position="209"/>
    </location>
</feature>
<evidence type="ECO:0000313" key="6">
    <source>
        <dbReference type="EMBL" id="NDV30889.1"/>
    </source>
</evidence>
<keyword evidence="3 5" id="KW-1133">Transmembrane helix</keyword>
<dbReference type="PANTHER" id="PTHR12778">
    <property type="entry name" value="SOLUTE CARRIER FAMILY 33 ACETYL-COA TRANSPORTER -RELATED"/>
    <property type="match status" value="1"/>
</dbReference>
<feature type="transmembrane region" description="Helical" evidence="5">
    <location>
        <begin position="117"/>
        <end position="135"/>
    </location>
</feature>
<accession>A0A6B2L1R8</accession>
<feature type="transmembrane region" description="Helical" evidence="5">
    <location>
        <begin position="346"/>
        <end position="367"/>
    </location>
</feature>
<dbReference type="GO" id="GO:0035348">
    <property type="term" value="P:acetyl-CoA transmembrane transport"/>
    <property type="evidence" value="ECO:0007669"/>
    <property type="project" value="InterPro"/>
</dbReference>
<evidence type="ECO:0000256" key="1">
    <source>
        <dbReference type="ARBA" id="ARBA00004141"/>
    </source>
</evidence>
<dbReference type="Pfam" id="PF13000">
    <property type="entry name" value="Acatn"/>
    <property type="match status" value="2"/>
</dbReference>
<dbReference type="InterPro" id="IPR004752">
    <property type="entry name" value="AmpG_permease/AT-1"/>
</dbReference>
<keyword evidence="2 5" id="KW-0812">Transmembrane</keyword>
<comment type="subcellular location">
    <subcellularLocation>
        <location evidence="1">Membrane</location>
        <topology evidence="1">Multi-pass membrane protein</topology>
    </subcellularLocation>
</comment>
<evidence type="ECO:0000256" key="4">
    <source>
        <dbReference type="ARBA" id="ARBA00023136"/>
    </source>
</evidence>
<name>A0A6B2L1R8_9EUKA</name>
<evidence type="ECO:0000256" key="5">
    <source>
        <dbReference type="SAM" id="Phobius"/>
    </source>
</evidence>
<dbReference type="AlphaFoldDB" id="A0A6B2L1R8"/>
<organism evidence="6">
    <name type="scientific">Arcella intermedia</name>
    <dbReference type="NCBI Taxonomy" id="1963864"/>
    <lineage>
        <taxon>Eukaryota</taxon>
        <taxon>Amoebozoa</taxon>
        <taxon>Tubulinea</taxon>
        <taxon>Elardia</taxon>
        <taxon>Arcellinida</taxon>
        <taxon>Sphaerothecina</taxon>
        <taxon>Arcellidae</taxon>
        <taxon>Arcella</taxon>
    </lineage>
</organism>
<dbReference type="GO" id="GO:0016020">
    <property type="term" value="C:membrane"/>
    <property type="evidence" value="ECO:0007669"/>
    <property type="project" value="UniProtKB-SubCell"/>
</dbReference>
<evidence type="ECO:0008006" key="7">
    <source>
        <dbReference type="Google" id="ProtNLM"/>
    </source>
</evidence>